<dbReference type="OrthoDB" id="248779at2759"/>
<keyword evidence="2" id="KW-0804">Transcription</keyword>
<dbReference type="VEuPathDB" id="GiardiaDB:SS50377_28238"/>
<evidence type="ECO:0000256" key="2">
    <source>
        <dbReference type="ARBA" id="ARBA00023163"/>
    </source>
</evidence>
<accession>V6LV15</accession>
<protein>
    <submittedName>
        <fullName evidence="5">RNA polymerase II subunit Rpb5a</fullName>
    </submittedName>
</protein>
<dbReference type="GO" id="GO:0006362">
    <property type="term" value="P:transcription elongation by RNA polymerase I"/>
    <property type="evidence" value="ECO:0007669"/>
    <property type="project" value="TreeGrafter"/>
</dbReference>
<dbReference type="Pfam" id="PF01191">
    <property type="entry name" value="RNA_pol_Rpb5_C"/>
    <property type="match status" value="1"/>
</dbReference>
<dbReference type="GO" id="GO:0005666">
    <property type="term" value="C:RNA polymerase III complex"/>
    <property type="evidence" value="ECO:0007669"/>
    <property type="project" value="TreeGrafter"/>
</dbReference>
<dbReference type="InterPro" id="IPR035913">
    <property type="entry name" value="RPB5-like_sf"/>
</dbReference>
<dbReference type="GO" id="GO:0042797">
    <property type="term" value="P:tRNA transcription by RNA polymerase III"/>
    <property type="evidence" value="ECO:0007669"/>
    <property type="project" value="TreeGrafter"/>
</dbReference>
<dbReference type="EMBL" id="AUWU02000008">
    <property type="protein sequence ID" value="KAH0570263.1"/>
    <property type="molecule type" value="Genomic_DNA"/>
</dbReference>
<dbReference type="InterPro" id="IPR014381">
    <property type="entry name" value="Arch_Rpo5/euc_Rpb5"/>
</dbReference>
<dbReference type="EMBL" id="KI545985">
    <property type="protein sequence ID" value="EST48420.1"/>
    <property type="molecule type" value="Genomic_DNA"/>
</dbReference>
<keyword evidence="7" id="KW-1185">Reference proteome</keyword>
<evidence type="ECO:0000313" key="7">
    <source>
        <dbReference type="Proteomes" id="UP000018208"/>
    </source>
</evidence>
<dbReference type="PANTHER" id="PTHR10535:SF0">
    <property type="entry name" value="DNA-DIRECTED RNA POLYMERASES I, II, AND III SUBUNIT RPABC1"/>
    <property type="match status" value="1"/>
</dbReference>
<dbReference type="GO" id="GO:0005736">
    <property type="term" value="C:RNA polymerase I complex"/>
    <property type="evidence" value="ECO:0007669"/>
    <property type="project" value="TreeGrafter"/>
</dbReference>
<dbReference type="AlphaFoldDB" id="V6LV15"/>
<dbReference type="GO" id="GO:0003677">
    <property type="term" value="F:DNA binding"/>
    <property type="evidence" value="ECO:0007669"/>
    <property type="project" value="InterPro"/>
</dbReference>
<dbReference type="SUPFAM" id="SSF53036">
    <property type="entry name" value="Eukaryotic RPB5 N-terminal domain"/>
    <property type="match status" value="1"/>
</dbReference>
<evidence type="ECO:0000256" key="3">
    <source>
        <dbReference type="ARBA" id="ARBA00025765"/>
    </source>
</evidence>
<dbReference type="GO" id="GO:0003899">
    <property type="term" value="F:DNA-directed RNA polymerase activity"/>
    <property type="evidence" value="ECO:0007669"/>
    <property type="project" value="InterPro"/>
</dbReference>
<sequence length="219" mass="25449">MSELPSSKDCYKIRQTCCEMLADRGYILKNDAFASFQELSVQPFFEFEQKYASQPTNWVLYGEHLTRVSKNTSDKTPESIYLQCIPDLKSQTLDDVLNQMREKLYDRIIIVSFTGLPKKPLQEKLDIQSNASKVIAEVFSHDRLIFNITKHFLVPKHTLLTETEKLQILKTYKVSEDQLPVIEKTDPVARYLGLDQRNVVMITRISENSGKYINFRICK</sequence>
<gene>
    <name evidence="5" type="ORF">SS50377_11368</name>
    <name evidence="6" type="ORF">SS50377_28238</name>
</gene>
<organism evidence="5">
    <name type="scientific">Spironucleus salmonicida</name>
    <dbReference type="NCBI Taxonomy" id="348837"/>
    <lineage>
        <taxon>Eukaryota</taxon>
        <taxon>Metamonada</taxon>
        <taxon>Diplomonadida</taxon>
        <taxon>Hexamitidae</taxon>
        <taxon>Hexamitinae</taxon>
        <taxon>Spironucleus</taxon>
    </lineage>
</organism>
<reference evidence="6" key="2">
    <citation type="submission" date="2020-12" db="EMBL/GenBank/DDBJ databases">
        <title>New Spironucleus salmonicida genome in near-complete chromosomes.</title>
        <authorList>
            <person name="Xu F."/>
            <person name="Kurt Z."/>
            <person name="Jimenez-Gonzalez A."/>
            <person name="Astvaldsson A."/>
            <person name="Andersson J.O."/>
            <person name="Svard S.G."/>
        </authorList>
    </citation>
    <scope>NUCLEOTIDE SEQUENCE</scope>
    <source>
        <strain evidence="6">ATCC 50377</strain>
    </source>
</reference>
<name>V6LV15_9EUKA</name>
<dbReference type="Gene3D" id="3.40.1340.10">
    <property type="entry name" value="RNA polymerase, Rpb5, N-terminal domain"/>
    <property type="match status" value="1"/>
</dbReference>
<feature type="domain" description="RNA polymerase subunit H/Rpb5 C-terminal" evidence="4">
    <location>
        <begin position="146"/>
        <end position="218"/>
    </location>
</feature>
<proteinExistence type="inferred from homology"/>
<evidence type="ECO:0000313" key="6">
    <source>
        <dbReference type="EMBL" id="KAH0570263.1"/>
    </source>
</evidence>
<reference evidence="5 6" key="1">
    <citation type="journal article" date="2014" name="PLoS Genet.">
        <title>The Genome of Spironucleus salmonicida Highlights a Fish Pathogen Adapted to Fluctuating Environments.</title>
        <authorList>
            <person name="Xu F."/>
            <person name="Jerlstrom-Hultqvist J."/>
            <person name="Einarsson E."/>
            <person name="Astvaldsson A."/>
            <person name="Svard S.G."/>
            <person name="Andersson J.O."/>
        </authorList>
    </citation>
    <scope>NUCLEOTIDE SEQUENCE</scope>
    <source>
        <strain evidence="6">ATCC 50377</strain>
    </source>
</reference>
<dbReference type="FunFam" id="3.90.940.20:FF:000001">
    <property type="entry name" value="DNA-directed RNA polymerases I, II, and III subunit RPABC1"/>
    <property type="match status" value="1"/>
</dbReference>
<dbReference type="PANTHER" id="PTHR10535">
    <property type="entry name" value="DNA-DIRECTED RNA POLYMERASES I, II, AND III SUBUNIT RPABC1"/>
    <property type="match status" value="1"/>
</dbReference>
<dbReference type="SUPFAM" id="SSF55287">
    <property type="entry name" value="RPB5-like RNA polymerase subunit"/>
    <property type="match status" value="1"/>
</dbReference>
<comment type="similarity">
    <text evidence="3">Belongs to the archaeal Rpo5/eukaryotic RPB5 RNA polymerase subunit family.</text>
</comment>
<dbReference type="InterPro" id="IPR000783">
    <property type="entry name" value="RNA_pol_subH/Rpb5_C"/>
</dbReference>
<dbReference type="InterPro" id="IPR036710">
    <property type="entry name" value="RNA_pol_Rpb5_N_sf"/>
</dbReference>
<comment type="subcellular location">
    <subcellularLocation>
        <location evidence="1">Nucleus</location>
    </subcellularLocation>
</comment>
<dbReference type="Proteomes" id="UP000018208">
    <property type="component" value="Unassembled WGS sequence"/>
</dbReference>
<dbReference type="PIRSF" id="PIRSF000747">
    <property type="entry name" value="RPB5"/>
    <property type="match status" value="1"/>
</dbReference>
<evidence type="ECO:0000259" key="4">
    <source>
        <dbReference type="Pfam" id="PF01191"/>
    </source>
</evidence>
<dbReference type="GO" id="GO:0005665">
    <property type="term" value="C:RNA polymerase II, core complex"/>
    <property type="evidence" value="ECO:0007669"/>
    <property type="project" value="TreeGrafter"/>
</dbReference>
<dbReference type="GO" id="GO:0006366">
    <property type="term" value="P:transcription by RNA polymerase II"/>
    <property type="evidence" value="ECO:0007669"/>
    <property type="project" value="TreeGrafter"/>
</dbReference>
<dbReference type="Gene3D" id="3.90.940.20">
    <property type="entry name" value="RPB5-like RNA polymerase subunit"/>
    <property type="match status" value="1"/>
</dbReference>
<evidence type="ECO:0000313" key="5">
    <source>
        <dbReference type="EMBL" id="EST48420.1"/>
    </source>
</evidence>
<evidence type="ECO:0000256" key="1">
    <source>
        <dbReference type="ARBA" id="ARBA00004123"/>
    </source>
</evidence>